<dbReference type="CDD" id="cd11308">
    <property type="entry name" value="Peptidase_M14NE-CP-C_like"/>
    <property type="match status" value="1"/>
</dbReference>
<sequence length="453" mass="50424">MDLARFSRTVAPLGFFVVGLLPSVLGLDFGYHSSESLEKFLKAVNQNYPSITHLHSIGKSVAGRDLWVLVLGRFPTKHTIGIPEFKYVANMHGDEVVAREMLLHLIEYLVTEYGKNSEIEQIINSTRIHILPSMNPDGFEASDPPNCMFSNGRFNKNMFDLNRNFPDAFEANTAEIQPETQAVMDWMQNENFVLSANFHGGAMVASFPYDNSNSAIAAKGVTPDQDVFRHLAKTYSLNANMSRSDGCDDSNRFEDGITNGYSWYPVKGGMQDYNYIWGQCFEITLEISCCKYPPASSLQNFWAINRPALIKYMKQVHLGVKGQVFDIRRNPIANAIVEEVGRSHICPYRTNQNGEYYLLLLPGNYTLNVTVPGSKSITQKLELPAGQQLYSARNYDIVYPGPTVRATSPTQAASCPKAVSVSSNNGAMPLKPTTFALSFLATLLPTMVLPQTH</sequence>
<dbReference type="InterPro" id="IPR050753">
    <property type="entry name" value="Peptidase_M14_domain"/>
</dbReference>
<keyword evidence="5" id="KW-0479">Metal-binding</keyword>
<feature type="active site" description="Proton donor/acceptor" evidence="10">
    <location>
        <position position="286"/>
    </location>
</feature>
<keyword evidence="8" id="KW-0482">Metalloprotease</keyword>
<dbReference type="Pfam" id="PF00246">
    <property type="entry name" value="Peptidase_M14"/>
    <property type="match status" value="1"/>
</dbReference>
<dbReference type="GeneID" id="117364356"/>
<dbReference type="InterPro" id="IPR000834">
    <property type="entry name" value="Peptidase_M14"/>
</dbReference>
<evidence type="ECO:0000256" key="1">
    <source>
        <dbReference type="ARBA" id="ARBA00001947"/>
    </source>
</evidence>
<dbReference type="CTD" id="1368"/>
<dbReference type="PANTHER" id="PTHR11532:SF84">
    <property type="entry name" value="CARBOXYPEPTIDASE M"/>
    <property type="match status" value="1"/>
</dbReference>
<dbReference type="FunCoup" id="A0A6P8RUN8">
    <property type="interactions" value="757"/>
</dbReference>
<comment type="similarity">
    <text evidence="2 10">Belongs to the peptidase M14 family.</text>
</comment>
<name>A0A6P8RUN8_GEOSA</name>
<evidence type="ECO:0000256" key="10">
    <source>
        <dbReference type="PROSITE-ProRule" id="PRU01379"/>
    </source>
</evidence>
<dbReference type="Gene3D" id="3.40.630.10">
    <property type="entry name" value="Zn peptidases"/>
    <property type="match status" value="1"/>
</dbReference>
<dbReference type="PROSITE" id="PS52035">
    <property type="entry name" value="PEPTIDASE_M14"/>
    <property type="match status" value="1"/>
</dbReference>
<evidence type="ECO:0000256" key="4">
    <source>
        <dbReference type="ARBA" id="ARBA00022670"/>
    </source>
</evidence>
<proteinExistence type="inferred from homology"/>
<dbReference type="Proteomes" id="UP000515159">
    <property type="component" value="Chromosome 7"/>
</dbReference>
<keyword evidence="7" id="KW-0862">Zinc</keyword>
<dbReference type="GO" id="GO:0004181">
    <property type="term" value="F:metallocarboxypeptidase activity"/>
    <property type="evidence" value="ECO:0007669"/>
    <property type="project" value="InterPro"/>
</dbReference>
<evidence type="ECO:0000256" key="8">
    <source>
        <dbReference type="ARBA" id="ARBA00023049"/>
    </source>
</evidence>
<comment type="cofactor">
    <cofactor evidence="1">
        <name>Zn(2+)</name>
        <dbReference type="ChEBI" id="CHEBI:29105"/>
    </cofactor>
</comment>
<dbReference type="KEGG" id="gsh:117364356"/>
<dbReference type="SUPFAM" id="SSF49464">
    <property type="entry name" value="Carboxypeptidase regulatory domain-like"/>
    <property type="match status" value="1"/>
</dbReference>
<dbReference type="PROSITE" id="PS00133">
    <property type="entry name" value="CARBOXYPEPT_ZN_2"/>
    <property type="match status" value="1"/>
</dbReference>
<evidence type="ECO:0000313" key="12">
    <source>
        <dbReference type="Proteomes" id="UP000515159"/>
    </source>
</evidence>
<evidence type="ECO:0000259" key="11">
    <source>
        <dbReference type="PROSITE" id="PS52035"/>
    </source>
</evidence>
<organism evidence="12 13">
    <name type="scientific">Geotrypetes seraphini</name>
    <name type="common">Gaboon caecilian</name>
    <name type="synonym">Caecilia seraphini</name>
    <dbReference type="NCBI Taxonomy" id="260995"/>
    <lineage>
        <taxon>Eukaryota</taxon>
        <taxon>Metazoa</taxon>
        <taxon>Chordata</taxon>
        <taxon>Craniata</taxon>
        <taxon>Vertebrata</taxon>
        <taxon>Euteleostomi</taxon>
        <taxon>Amphibia</taxon>
        <taxon>Gymnophiona</taxon>
        <taxon>Geotrypetes</taxon>
    </lineage>
</organism>
<keyword evidence="3 13" id="KW-0121">Carboxypeptidase</keyword>
<dbReference type="InterPro" id="IPR057247">
    <property type="entry name" value="CARBOXYPEPT_ZN_2"/>
</dbReference>
<accession>A0A6P8RUN8</accession>
<dbReference type="Gene3D" id="2.60.40.1120">
    <property type="entry name" value="Carboxypeptidase-like, regulatory domain"/>
    <property type="match status" value="1"/>
</dbReference>
<dbReference type="RefSeq" id="XP_033809370.1">
    <property type="nucleotide sequence ID" value="XM_033953479.1"/>
</dbReference>
<dbReference type="GO" id="GO:0008270">
    <property type="term" value="F:zinc ion binding"/>
    <property type="evidence" value="ECO:0007669"/>
    <property type="project" value="InterPro"/>
</dbReference>
<keyword evidence="4" id="KW-0645">Protease</keyword>
<evidence type="ECO:0000256" key="6">
    <source>
        <dbReference type="ARBA" id="ARBA00022801"/>
    </source>
</evidence>
<keyword evidence="12" id="KW-1185">Reference proteome</keyword>
<evidence type="ECO:0000256" key="2">
    <source>
        <dbReference type="ARBA" id="ARBA00005988"/>
    </source>
</evidence>
<dbReference type="SMART" id="SM00631">
    <property type="entry name" value="Zn_pept"/>
    <property type="match status" value="1"/>
</dbReference>
<dbReference type="OrthoDB" id="10249045at2759"/>
<keyword evidence="9" id="KW-0325">Glycoprotein</keyword>
<gene>
    <name evidence="13" type="primary">CPM</name>
</gene>
<feature type="domain" description="Peptidase M14" evidence="11">
    <location>
        <begin position="30"/>
        <end position="316"/>
    </location>
</feature>
<dbReference type="GO" id="GO:0016485">
    <property type="term" value="P:protein processing"/>
    <property type="evidence" value="ECO:0007669"/>
    <property type="project" value="TreeGrafter"/>
</dbReference>
<evidence type="ECO:0000313" key="13">
    <source>
        <dbReference type="RefSeq" id="XP_033809370.1"/>
    </source>
</evidence>
<dbReference type="GO" id="GO:0006518">
    <property type="term" value="P:peptide metabolic process"/>
    <property type="evidence" value="ECO:0007669"/>
    <property type="project" value="TreeGrafter"/>
</dbReference>
<dbReference type="InterPro" id="IPR008969">
    <property type="entry name" value="CarboxyPept-like_regulatory"/>
</dbReference>
<dbReference type="SUPFAM" id="SSF53187">
    <property type="entry name" value="Zn-dependent exopeptidases"/>
    <property type="match status" value="1"/>
</dbReference>
<dbReference type="PROSITE" id="PS00132">
    <property type="entry name" value="CARBOXYPEPT_ZN_1"/>
    <property type="match status" value="1"/>
</dbReference>
<keyword evidence="6" id="KW-0378">Hydrolase</keyword>
<dbReference type="FunFam" id="3.40.630.10:FF:000041">
    <property type="entry name" value="Carboxypeptidase M"/>
    <property type="match status" value="1"/>
</dbReference>
<dbReference type="AlphaFoldDB" id="A0A6P8RUN8"/>
<protein>
    <submittedName>
        <fullName evidence="13">Carboxypeptidase M isoform X1</fullName>
    </submittedName>
</protein>
<evidence type="ECO:0000256" key="9">
    <source>
        <dbReference type="ARBA" id="ARBA00023180"/>
    </source>
</evidence>
<evidence type="ECO:0000256" key="3">
    <source>
        <dbReference type="ARBA" id="ARBA00022645"/>
    </source>
</evidence>
<dbReference type="GO" id="GO:0005615">
    <property type="term" value="C:extracellular space"/>
    <property type="evidence" value="ECO:0007669"/>
    <property type="project" value="TreeGrafter"/>
</dbReference>
<reference evidence="13" key="1">
    <citation type="submission" date="2025-08" db="UniProtKB">
        <authorList>
            <consortium name="RefSeq"/>
        </authorList>
    </citation>
    <scope>IDENTIFICATION</scope>
</reference>
<dbReference type="PANTHER" id="PTHR11532">
    <property type="entry name" value="PROTEASE M14 CARBOXYPEPTIDASE"/>
    <property type="match status" value="1"/>
</dbReference>
<dbReference type="InterPro" id="IPR057246">
    <property type="entry name" value="CARBOXYPEPT_ZN_1"/>
</dbReference>
<evidence type="ECO:0000256" key="5">
    <source>
        <dbReference type="ARBA" id="ARBA00022723"/>
    </source>
</evidence>
<evidence type="ECO:0000256" key="7">
    <source>
        <dbReference type="ARBA" id="ARBA00022833"/>
    </source>
</evidence>
<dbReference type="InParanoid" id="A0A6P8RUN8"/>
<dbReference type="Pfam" id="PF13620">
    <property type="entry name" value="CarboxypepD_reg"/>
    <property type="match status" value="1"/>
</dbReference>
<dbReference type="PRINTS" id="PR00765">
    <property type="entry name" value="CRBOXYPTASEA"/>
</dbReference>